<dbReference type="RefSeq" id="WP_069599662.1">
    <property type="nucleotide sequence ID" value="NZ_CP017150.1"/>
</dbReference>
<dbReference type="OrthoDB" id="5096100at2"/>
<protein>
    <submittedName>
        <fullName evidence="1">Uncharacterized protein</fullName>
    </submittedName>
</protein>
<dbReference type="AlphaFoldDB" id="A0A2H1KH87"/>
<dbReference type="Proteomes" id="UP000234300">
    <property type="component" value="Unassembled WGS sequence"/>
</dbReference>
<reference evidence="1 2" key="1">
    <citation type="submission" date="2017-03" db="EMBL/GenBank/DDBJ databases">
        <authorList>
            <person name="Afonso C.L."/>
            <person name="Miller P.J."/>
            <person name="Scott M.A."/>
            <person name="Spackman E."/>
            <person name="Goraichik I."/>
            <person name="Dimitrov K.M."/>
            <person name="Suarez D.L."/>
            <person name="Swayne D.E."/>
        </authorList>
    </citation>
    <scope>NUCLEOTIDE SEQUENCE [LARGE SCALE GENOMIC DNA]</scope>
    <source>
        <strain evidence="2">8(6)</strain>
    </source>
</reference>
<dbReference type="EMBL" id="FXZI01000011">
    <property type="protein sequence ID" value="SMX99120.1"/>
    <property type="molecule type" value="Genomic_DNA"/>
</dbReference>
<gene>
    <name evidence="1" type="ORF">BAURA86_02816</name>
</gene>
<sequence length="290" mass="32112">MDFSSREIATAIIFASVMLLGLALSRDRGVLLKSLIDVARAFAPWKVWTVVLGYFVYLVCVVTLASEVGAWSYDLLKDTVVTGFFVGLPILFNIANFKNGYHVIRHVIKLVLGISALLAVYLNLAPFPLWGELILQTVLLTLGGLSVVAKLKPETASVGKMSQILSGLIGIGLLFHVTLRIILDFSEIDWNLSLRTFALSIWLPMSLTLFIYSFAFISACESALIRAERHNANKNLPALVKLAFVLGVSGRLGYVVAFTNHHRQLLAGDSSFREATRTMSEFRNWMRSNT</sequence>
<proteinExistence type="predicted"/>
<organism evidence="1 2">
    <name type="scientific">Brevibacterium aurantiacum</name>
    <dbReference type="NCBI Taxonomy" id="273384"/>
    <lineage>
        <taxon>Bacteria</taxon>
        <taxon>Bacillati</taxon>
        <taxon>Actinomycetota</taxon>
        <taxon>Actinomycetes</taxon>
        <taxon>Micrococcales</taxon>
        <taxon>Brevibacteriaceae</taxon>
        <taxon>Brevibacterium</taxon>
    </lineage>
</organism>
<name>A0A2H1KH87_BREAU</name>
<evidence type="ECO:0000313" key="2">
    <source>
        <dbReference type="Proteomes" id="UP000234300"/>
    </source>
</evidence>
<accession>A0A2H1KH87</accession>
<evidence type="ECO:0000313" key="1">
    <source>
        <dbReference type="EMBL" id="SMX99120.1"/>
    </source>
</evidence>